<dbReference type="GO" id="GO:0009245">
    <property type="term" value="P:lipid A biosynthetic process"/>
    <property type="evidence" value="ECO:0007669"/>
    <property type="project" value="UniProtKB-KW"/>
</dbReference>
<dbReference type="CDD" id="cd07398">
    <property type="entry name" value="MPP_YbbF-LpxH"/>
    <property type="match status" value="1"/>
</dbReference>
<protein>
    <submittedName>
        <fullName evidence="11">UDP-2,3-diacylglucosamine diphosphatase</fullName>
        <ecNumber evidence="11">3.6.1.54</ecNumber>
    </submittedName>
</protein>
<dbReference type="HAMAP" id="MF_00575">
    <property type="entry name" value="LpxH"/>
    <property type="match status" value="1"/>
</dbReference>
<keyword evidence="9" id="KW-0464">Manganese</keyword>
<dbReference type="NCBIfam" id="TIGR01854">
    <property type="entry name" value="lipid_A_lpxH"/>
    <property type="match status" value="1"/>
</dbReference>
<sequence length="247" mass="28953">MKPYSLIIADIHLQPDPTHPINQAFEHFLQTEAPNAQALYILGDLFEMWVGDDIGLTQYQSIIQRFKRLTDQGLSIYLQYGNRDFLMREAFWKASGIHPLKEIECVTLYHKDYLILHGDTLCTDDKSYQKMRTLFRNKFITWAFLKLSQTRRLAIGQKMRQNSKTHSQNKASAIMDVNQQAVYELFKQYPTVQHMIHGHTHRPHHHTLSTEFNTLHRWVLGDWQASKNPVSYILKVSKQGPELLPYS</sequence>
<keyword evidence="1" id="KW-1003">Cell membrane</keyword>
<dbReference type="GO" id="GO:0008758">
    <property type="term" value="F:UDP-2,3-diacylglucosamine hydrolase activity"/>
    <property type="evidence" value="ECO:0007669"/>
    <property type="project" value="TreeGrafter"/>
</dbReference>
<dbReference type="Pfam" id="PF00149">
    <property type="entry name" value="Metallophos"/>
    <property type="match status" value="1"/>
</dbReference>
<dbReference type="InterPro" id="IPR029052">
    <property type="entry name" value="Metallo-depent_PP-like"/>
</dbReference>
<dbReference type="GO" id="GO:0016020">
    <property type="term" value="C:membrane"/>
    <property type="evidence" value="ECO:0007669"/>
    <property type="project" value="GOC"/>
</dbReference>
<evidence type="ECO:0000256" key="8">
    <source>
        <dbReference type="ARBA" id="ARBA00023136"/>
    </source>
</evidence>
<gene>
    <name evidence="11" type="ORF">MNBD_GAMMA04-703</name>
</gene>
<evidence type="ECO:0000256" key="1">
    <source>
        <dbReference type="ARBA" id="ARBA00022475"/>
    </source>
</evidence>
<dbReference type="InterPro" id="IPR010138">
    <property type="entry name" value="UDP-diacylglucosamine_Hdrlase"/>
</dbReference>
<evidence type="ECO:0000259" key="10">
    <source>
        <dbReference type="Pfam" id="PF00149"/>
    </source>
</evidence>
<evidence type="ECO:0000313" key="11">
    <source>
        <dbReference type="EMBL" id="VAW48841.1"/>
    </source>
</evidence>
<dbReference type="PANTHER" id="PTHR34990:SF1">
    <property type="entry name" value="UDP-2,3-DIACYLGLUCOSAMINE HYDROLASE"/>
    <property type="match status" value="1"/>
</dbReference>
<evidence type="ECO:0000256" key="4">
    <source>
        <dbReference type="ARBA" id="ARBA00022556"/>
    </source>
</evidence>
<keyword evidence="5" id="KW-0479">Metal-binding</keyword>
<evidence type="ECO:0000256" key="7">
    <source>
        <dbReference type="ARBA" id="ARBA00023098"/>
    </source>
</evidence>
<dbReference type="InterPro" id="IPR043461">
    <property type="entry name" value="LpxH-like"/>
</dbReference>
<dbReference type="GO" id="GO:0046872">
    <property type="term" value="F:metal ion binding"/>
    <property type="evidence" value="ECO:0007669"/>
    <property type="project" value="UniProtKB-KW"/>
</dbReference>
<keyword evidence="4" id="KW-0441">Lipid A biosynthesis</keyword>
<evidence type="ECO:0000256" key="9">
    <source>
        <dbReference type="ARBA" id="ARBA00023211"/>
    </source>
</evidence>
<dbReference type="EC" id="3.6.1.54" evidence="11"/>
<evidence type="ECO:0000256" key="6">
    <source>
        <dbReference type="ARBA" id="ARBA00022801"/>
    </source>
</evidence>
<dbReference type="Gene3D" id="3.60.21.10">
    <property type="match status" value="1"/>
</dbReference>
<organism evidence="11">
    <name type="scientific">hydrothermal vent metagenome</name>
    <dbReference type="NCBI Taxonomy" id="652676"/>
    <lineage>
        <taxon>unclassified sequences</taxon>
        <taxon>metagenomes</taxon>
        <taxon>ecological metagenomes</taxon>
    </lineage>
</organism>
<dbReference type="NCBIfam" id="NF003743">
    <property type="entry name" value="PRK05340.1"/>
    <property type="match status" value="1"/>
</dbReference>
<dbReference type="AlphaFoldDB" id="A0A3B0W0P5"/>
<feature type="domain" description="Calcineurin-like phosphoesterase" evidence="10">
    <location>
        <begin position="6"/>
        <end position="203"/>
    </location>
</feature>
<keyword evidence="7" id="KW-0443">Lipid metabolism</keyword>
<keyword evidence="2" id="KW-0444">Lipid biosynthesis</keyword>
<reference evidence="11" key="1">
    <citation type="submission" date="2018-06" db="EMBL/GenBank/DDBJ databases">
        <authorList>
            <person name="Zhirakovskaya E."/>
        </authorList>
    </citation>
    <scope>NUCLEOTIDE SEQUENCE</scope>
</reference>
<keyword evidence="3" id="KW-0997">Cell inner membrane</keyword>
<dbReference type="GO" id="GO:0005737">
    <property type="term" value="C:cytoplasm"/>
    <property type="evidence" value="ECO:0007669"/>
    <property type="project" value="InterPro"/>
</dbReference>
<accession>A0A3B0W0P5</accession>
<dbReference type="PANTHER" id="PTHR34990">
    <property type="entry name" value="UDP-2,3-DIACYLGLUCOSAMINE HYDROLASE-RELATED"/>
    <property type="match status" value="1"/>
</dbReference>
<proteinExistence type="inferred from homology"/>
<evidence type="ECO:0000256" key="2">
    <source>
        <dbReference type="ARBA" id="ARBA00022516"/>
    </source>
</evidence>
<dbReference type="InterPro" id="IPR004843">
    <property type="entry name" value="Calcineurin-like_PHP"/>
</dbReference>
<evidence type="ECO:0000256" key="3">
    <source>
        <dbReference type="ARBA" id="ARBA00022519"/>
    </source>
</evidence>
<name>A0A3B0W0P5_9ZZZZ</name>
<dbReference type="SUPFAM" id="SSF56300">
    <property type="entry name" value="Metallo-dependent phosphatases"/>
    <property type="match status" value="1"/>
</dbReference>
<keyword evidence="6 11" id="KW-0378">Hydrolase</keyword>
<dbReference type="EMBL" id="UOFB01000297">
    <property type="protein sequence ID" value="VAW48841.1"/>
    <property type="molecule type" value="Genomic_DNA"/>
</dbReference>
<evidence type="ECO:0000256" key="5">
    <source>
        <dbReference type="ARBA" id="ARBA00022723"/>
    </source>
</evidence>
<keyword evidence="8" id="KW-0472">Membrane</keyword>